<dbReference type="OrthoDB" id="2380120at2"/>
<dbReference type="Proteomes" id="UP000247476">
    <property type="component" value="Unassembled WGS sequence"/>
</dbReference>
<evidence type="ECO:0000256" key="3">
    <source>
        <dbReference type="ARBA" id="ARBA00022448"/>
    </source>
</evidence>
<feature type="transmembrane region" description="Helical" evidence="8">
    <location>
        <begin position="334"/>
        <end position="357"/>
    </location>
</feature>
<name>A0A2V5KJT7_9BACL</name>
<dbReference type="InterPro" id="IPR004761">
    <property type="entry name" value="Spore_GerAB"/>
</dbReference>
<dbReference type="Pfam" id="PF03845">
    <property type="entry name" value="Spore_permease"/>
    <property type="match status" value="1"/>
</dbReference>
<feature type="transmembrane region" description="Helical" evidence="8">
    <location>
        <begin position="305"/>
        <end position="322"/>
    </location>
</feature>
<dbReference type="GO" id="GO:0016020">
    <property type="term" value="C:membrane"/>
    <property type="evidence" value="ECO:0007669"/>
    <property type="project" value="UniProtKB-SubCell"/>
</dbReference>
<feature type="transmembrane region" description="Helical" evidence="8">
    <location>
        <begin position="215"/>
        <end position="240"/>
    </location>
</feature>
<comment type="similarity">
    <text evidence="2">Belongs to the amino acid-polyamine-organocation (APC) superfamily. Spore germination protein (SGP) (TC 2.A.3.9) family.</text>
</comment>
<evidence type="ECO:0000256" key="8">
    <source>
        <dbReference type="SAM" id="Phobius"/>
    </source>
</evidence>
<dbReference type="PANTHER" id="PTHR34975">
    <property type="entry name" value="SPORE GERMINATION PROTEIN A2"/>
    <property type="match status" value="1"/>
</dbReference>
<evidence type="ECO:0000256" key="4">
    <source>
        <dbReference type="ARBA" id="ARBA00022544"/>
    </source>
</evidence>
<proteinExistence type="inferred from homology"/>
<dbReference type="PANTHER" id="PTHR34975:SF2">
    <property type="entry name" value="SPORE GERMINATION PROTEIN A2"/>
    <property type="match status" value="1"/>
</dbReference>
<evidence type="ECO:0000256" key="6">
    <source>
        <dbReference type="ARBA" id="ARBA00022989"/>
    </source>
</evidence>
<protein>
    <submittedName>
        <fullName evidence="9">Spore gernimation protein</fullName>
    </submittedName>
</protein>
<evidence type="ECO:0000256" key="7">
    <source>
        <dbReference type="ARBA" id="ARBA00023136"/>
    </source>
</evidence>
<keyword evidence="5 8" id="KW-0812">Transmembrane</keyword>
<feature type="transmembrane region" description="Helical" evidence="8">
    <location>
        <begin position="114"/>
        <end position="136"/>
    </location>
</feature>
<evidence type="ECO:0000313" key="10">
    <source>
        <dbReference type="Proteomes" id="UP000247476"/>
    </source>
</evidence>
<gene>
    <name evidence="9" type="ORF">DLM86_10295</name>
</gene>
<keyword evidence="6 8" id="KW-1133">Transmembrane helix</keyword>
<reference evidence="9 10" key="1">
    <citation type="submission" date="2018-05" db="EMBL/GenBank/DDBJ databases">
        <title>Paenibacillus flagellatus sp. nov., isolated from selenium mineral soil.</title>
        <authorList>
            <person name="Dai X."/>
        </authorList>
    </citation>
    <scope>NUCLEOTIDE SEQUENCE [LARGE SCALE GENOMIC DNA]</scope>
    <source>
        <strain evidence="9 10">DXL2</strain>
    </source>
</reference>
<organism evidence="9 10">
    <name type="scientific">Paenibacillus flagellatus</name>
    <dbReference type="NCBI Taxonomy" id="2211139"/>
    <lineage>
        <taxon>Bacteria</taxon>
        <taxon>Bacillati</taxon>
        <taxon>Bacillota</taxon>
        <taxon>Bacilli</taxon>
        <taxon>Bacillales</taxon>
        <taxon>Paenibacillaceae</taxon>
        <taxon>Paenibacillus</taxon>
    </lineage>
</organism>
<accession>A0A2V5KJT7</accession>
<feature type="transmembrane region" description="Helical" evidence="8">
    <location>
        <begin position="269"/>
        <end position="293"/>
    </location>
</feature>
<feature type="transmembrane region" description="Helical" evidence="8">
    <location>
        <begin position="12"/>
        <end position="30"/>
    </location>
</feature>
<comment type="subcellular location">
    <subcellularLocation>
        <location evidence="1">Membrane</location>
        <topology evidence="1">Multi-pass membrane protein</topology>
    </subcellularLocation>
</comment>
<feature type="transmembrane region" description="Helical" evidence="8">
    <location>
        <begin position="186"/>
        <end position="208"/>
    </location>
</feature>
<keyword evidence="4" id="KW-0309">Germination</keyword>
<feature type="transmembrane region" description="Helical" evidence="8">
    <location>
        <begin position="83"/>
        <end position="108"/>
    </location>
</feature>
<keyword evidence="3" id="KW-0813">Transport</keyword>
<comment type="caution">
    <text evidence="9">The sequence shown here is derived from an EMBL/GenBank/DDBJ whole genome shotgun (WGS) entry which is preliminary data.</text>
</comment>
<feature type="transmembrane region" description="Helical" evidence="8">
    <location>
        <begin position="148"/>
        <end position="166"/>
    </location>
</feature>
<evidence type="ECO:0000313" key="9">
    <source>
        <dbReference type="EMBL" id="PYI54930.1"/>
    </source>
</evidence>
<evidence type="ECO:0000256" key="2">
    <source>
        <dbReference type="ARBA" id="ARBA00007998"/>
    </source>
</evidence>
<keyword evidence="7 8" id="KW-0472">Membrane</keyword>
<keyword evidence="10" id="KW-1185">Reference proteome</keyword>
<dbReference type="RefSeq" id="WP_110839924.1">
    <property type="nucleotide sequence ID" value="NZ_QJVJ01000004.1"/>
</dbReference>
<evidence type="ECO:0000256" key="1">
    <source>
        <dbReference type="ARBA" id="ARBA00004141"/>
    </source>
</evidence>
<dbReference type="GO" id="GO:0009847">
    <property type="term" value="P:spore germination"/>
    <property type="evidence" value="ECO:0007669"/>
    <property type="project" value="InterPro"/>
</dbReference>
<evidence type="ECO:0000256" key="5">
    <source>
        <dbReference type="ARBA" id="ARBA00022692"/>
    </source>
</evidence>
<sequence length="367" mass="41123">MKKYGFNEITLMQYILIIHGIQVGIGVLTMPRDLAEKAGTDGWISILIGWGIAVAASLTIVNVMKRHPDGTLLDLVTNRFGKIAGKAMTIVMALYLILGFTTTIATAISITRVWILSQTPPSVILILFFIPGYIIARSGVRILGRYSELVFFLAAGSPFVLLATLPNAHWLHMLPVLKEGWLRVFVTARSTVLSFLGFELSFFLYPFLNRKERAGVGIVIANTLSMLVFVFVTVVCNLFFSPDEITEYTWPTLSLLKVIEFRFLERFDIVFLAFYLFIFSTTWLPLLLFAAFCTSQLTGREDHSLHLAFTIVVAIAVSWFYFPQFTHLVAMQNLWSIVGIIVAYGLPVLLWVIFGLFRRSGPGGETA</sequence>
<dbReference type="Gene3D" id="1.20.1740.10">
    <property type="entry name" value="Amino acid/polyamine transporter I"/>
    <property type="match status" value="1"/>
</dbReference>
<feature type="transmembrane region" description="Helical" evidence="8">
    <location>
        <begin position="42"/>
        <end position="63"/>
    </location>
</feature>
<dbReference type="NCBIfam" id="TIGR00912">
    <property type="entry name" value="2A0309"/>
    <property type="match status" value="1"/>
</dbReference>
<dbReference type="EMBL" id="QJVJ01000004">
    <property type="protein sequence ID" value="PYI54930.1"/>
    <property type="molecule type" value="Genomic_DNA"/>
</dbReference>
<dbReference type="AlphaFoldDB" id="A0A2V5KJT7"/>